<evidence type="ECO:0000256" key="1">
    <source>
        <dbReference type="SAM" id="Phobius"/>
    </source>
</evidence>
<feature type="transmembrane region" description="Helical" evidence="1">
    <location>
        <begin position="286"/>
        <end position="303"/>
    </location>
</feature>
<evidence type="ECO:0000313" key="3">
    <source>
        <dbReference type="Proteomes" id="UP000623967"/>
    </source>
</evidence>
<feature type="transmembrane region" description="Helical" evidence="1">
    <location>
        <begin position="353"/>
        <end position="372"/>
    </location>
</feature>
<keyword evidence="1" id="KW-1133">Transmembrane helix</keyword>
<feature type="transmembrane region" description="Helical" evidence="1">
    <location>
        <begin position="191"/>
        <end position="207"/>
    </location>
</feature>
<name>A0ABS1TJS1_9BACI</name>
<reference evidence="2 3" key="1">
    <citation type="submission" date="2021-01" db="EMBL/GenBank/DDBJ databases">
        <title>Genome public.</title>
        <authorList>
            <person name="Liu C."/>
            <person name="Sun Q."/>
        </authorList>
    </citation>
    <scope>NUCLEOTIDE SEQUENCE [LARGE SCALE GENOMIC DNA]</scope>
    <source>
        <strain evidence="2 3">YIM B02564</strain>
    </source>
</reference>
<keyword evidence="1" id="KW-0812">Transmembrane</keyword>
<dbReference type="Proteomes" id="UP000623967">
    <property type="component" value="Unassembled WGS sequence"/>
</dbReference>
<feature type="transmembrane region" description="Helical" evidence="1">
    <location>
        <begin position="169"/>
        <end position="185"/>
    </location>
</feature>
<feature type="transmembrane region" description="Helical" evidence="1">
    <location>
        <begin position="102"/>
        <end position="123"/>
    </location>
</feature>
<keyword evidence="3" id="KW-1185">Reference proteome</keyword>
<feature type="transmembrane region" description="Helical" evidence="1">
    <location>
        <begin position="20"/>
        <end position="44"/>
    </location>
</feature>
<dbReference type="RefSeq" id="WP_202652852.1">
    <property type="nucleotide sequence ID" value="NZ_JAESWB010000045.1"/>
</dbReference>
<proteinExistence type="predicted"/>
<dbReference type="InterPro" id="IPR010288">
    <property type="entry name" value="EcsB_ABC"/>
</dbReference>
<gene>
    <name evidence="2" type="ORF">JK635_04830</name>
</gene>
<comment type="caution">
    <text evidence="2">The sequence shown here is derived from an EMBL/GenBank/DDBJ whole genome shotgun (WGS) entry which is preliminary data.</text>
</comment>
<protein>
    <submittedName>
        <fullName evidence="2">ABC transporter permease</fullName>
    </submittedName>
</protein>
<accession>A0ABS1TJS1</accession>
<dbReference type="EMBL" id="JAESWB010000045">
    <property type="protein sequence ID" value="MBL4951565.1"/>
    <property type="molecule type" value="Genomic_DNA"/>
</dbReference>
<evidence type="ECO:0000313" key="2">
    <source>
        <dbReference type="EMBL" id="MBL4951565.1"/>
    </source>
</evidence>
<feature type="transmembrane region" description="Helical" evidence="1">
    <location>
        <begin position="129"/>
        <end position="149"/>
    </location>
</feature>
<keyword evidence="1" id="KW-0472">Membrane</keyword>
<dbReference type="Pfam" id="PF05975">
    <property type="entry name" value="EcsB"/>
    <property type="match status" value="1"/>
</dbReference>
<organism evidence="2 3">
    <name type="scientific">Neobacillus paridis</name>
    <dbReference type="NCBI Taxonomy" id="2803862"/>
    <lineage>
        <taxon>Bacteria</taxon>
        <taxon>Bacillati</taxon>
        <taxon>Bacillota</taxon>
        <taxon>Bacilli</taxon>
        <taxon>Bacillales</taxon>
        <taxon>Bacillaceae</taxon>
        <taxon>Neobacillus</taxon>
    </lineage>
</organism>
<sequence>MGWIEYIKRWRKAGKFQRKVIGMVIDWTVFLYLVIPVIIALAVIDYQLWQSPPAWTSFIPVHLFGLVFFYIAQFFSIRTYVEQADELFVIQKGDYYQSLLQLGKYFSVLKAMLAASILIFYFYPVFKTGYQLSIFTVLLILFYVVVWSLFRKLAARWFSLRGIIWRRRVFSVFEFMLYGIGMYGLFHHQLVFLSMMLPIFGAVVFFLKKERQPLRYFHAEAERERSEKWKWAVFLMVQSGEYEGIKKTRKYPLFNKQSQGIFSKRTPEHVLAEMYWKWHFRKGRHLKFYLYFVLFSFYALAVLPEKVQFFVLAFILFAGFKIQDGIWKSFITHPFTRNIGPINETSLVKGKRLAFLVLWLIPCGMLMIWALFV</sequence>
<feature type="transmembrane region" description="Helical" evidence="1">
    <location>
        <begin position="309"/>
        <end position="327"/>
    </location>
</feature>
<feature type="transmembrane region" description="Helical" evidence="1">
    <location>
        <begin position="59"/>
        <end position="81"/>
    </location>
</feature>